<dbReference type="GO" id="GO:0005829">
    <property type="term" value="C:cytosol"/>
    <property type="evidence" value="ECO:0007669"/>
    <property type="project" value="TreeGrafter"/>
</dbReference>
<comment type="similarity">
    <text evidence="1">Belongs to the LysR transcriptional regulatory family.</text>
</comment>
<protein>
    <submittedName>
        <fullName evidence="6">LysR family transcriptional regulator</fullName>
    </submittedName>
</protein>
<dbReference type="InterPro" id="IPR050950">
    <property type="entry name" value="HTH-type_LysR_regulators"/>
</dbReference>
<dbReference type="InterPro" id="IPR000847">
    <property type="entry name" value="LysR_HTH_N"/>
</dbReference>
<dbReference type="PROSITE" id="PS50931">
    <property type="entry name" value="HTH_LYSR"/>
    <property type="match status" value="1"/>
</dbReference>
<dbReference type="EMBL" id="VOOR01000004">
    <property type="protein sequence ID" value="TXB68365.1"/>
    <property type="molecule type" value="Genomic_DNA"/>
</dbReference>
<dbReference type="GO" id="GO:0003677">
    <property type="term" value="F:DNA binding"/>
    <property type="evidence" value="ECO:0007669"/>
    <property type="project" value="UniProtKB-KW"/>
</dbReference>
<evidence type="ECO:0000256" key="4">
    <source>
        <dbReference type="ARBA" id="ARBA00023163"/>
    </source>
</evidence>
<sequence>MNLQQLGYIVAVDRHKSFSKAAEACHVTQATLSTMVRKLEEELEVVLFDRKTVPVITTECGQDIIREAEEVLRHSRKLREVAKEVRGKIEGALSLGIIPTVAANLLHRVLPLLLERYPGLKLNVQEVTTDSIIERLKKGELDVGIASTPLSPAAQLEEEILYYEKLMVYGDTEEGATRFLKPADIANEQVWLLEQGNCLTDQVVNICALHSRPMSTNLSFSPNSFDSLLNIVDRFRGLTIVPELYAMDLPPDRASRIKDFTPPYPVREISLVYHRPYAKMRLISAISGLIKEVVQPLLQTSKMKNSEMQIARL</sequence>
<proteinExistence type="inferred from homology"/>
<evidence type="ECO:0000256" key="2">
    <source>
        <dbReference type="ARBA" id="ARBA00023015"/>
    </source>
</evidence>
<dbReference type="GO" id="GO:0003700">
    <property type="term" value="F:DNA-binding transcription factor activity"/>
    <property type="evidence" value="ECO:0007669"/>
    <property type="project" value="InterPro"/>
</dbReference>
<dbReference type="Gene3D" id="3.40.190.10">
    <property type="entry name" value="Periplasmic binding protein-like II"/>
    <property type="match status" value="2"/>
</dbReference>
<feature type="domain" description="HTH lysR-type" evidence="5">
    <location>
        <begin position="1"/>
        <end position="58"/>
    </location>
</feature>
<dbReference type="RefSeq" id="WP_147165944.1">
    <property type="nucleotide sequence ID" value="NZ_VOOR01000004.1"/>
</dbReference>
<dbReference type="InterPro" id="IPR005119">
    <property type="entry name" value="LysR_subst-bd"/>
</dbReference>
<dbReference type="OrthoDB" id="9803735at2"/>
<dbReference type="InterPro" id="IPR036390">
    <property type="entry name" value="WH_DNA-bd_sf"/>
</dbReference>
<keyword evidence="2" id="KW-0805">Transcription regulation</keyword>
<dbReference type="PANTHER" id="PTHR30419">
    <property type="entry name" value="HTH-TYPE TRANSCRIPTIONAL REGULATOR YBHD"/>
    <property type="match status" value="1"/>
</dbReference>
<accession>A0A5C6S2A4</accession>
<dbReference type="SUPFAM" id="SSF46785">
    <property type="entry name" value="Winged helix' DNA-binding domain"/>
    <property type="match status" value="1"/>
</dbReference>
<evidence type="ECO:0000313" key="7">
    <source>
        <dbReference type="Proteomes" id="UP000321580"/>
    </source>
</evidence>
<organism evidence="6 7">
    <name type="scientific">Phaeodactylibacter luteus</name>
    <dbReference type="NCBI Taxonomy" id="1564516"/>
    <lineage>
        <taxon>Bacteria</taxon>
        <taxon>Pseudomonadati</taxon>
        <taxon>Bacteroidota</taxon>
        <taxon>Saprospiria</taxon>
        <taxon>Saprospirales</taxon>
        <taxon>Haliscomenobacteraceae</taxon>
        <taxon>Phaeodactylibacter</taxon>
    </lineage>
</organism>
<dbReference type="InterPro" id="IPR036388">
    <property type="entry name" value="WH-like_DNA-bd_sf"/>
</dbReference>
<keyword evidence="3" id="KW-0238">DNA-binding</keyword>
<dbReference type="Gene3D" id="1.10.10.10">
    <property type="entry name" value="Winged helix-like DNA-binding domain superfamily/Winged helix DNA-binding domain"/>
    <property type="match status" value="1"/>
</dbReference>
<dbReference type="Proteomes" id="UP000321580">
    <property type="component" value="Unassembled WGS sequence"/>
</dbReference>
<dbReference type="AlphaFoldDB" id="A0A5C6S2A4"/>
<reference evidence="6 7" key="1">
    <citation type="submission" date="2019-08" db="EMBL/GenBank/DDBJ databases">
        <title>Genome of Phaeodactylibacter luteus.</title>
        <authorList>
            <person name="Bowman J.P."/>
        </authorList>
    </citation>
    <scope>NUCLEOTIDE SEQUENCE [LARGE SCALE GENOMIC DNA]</scope>
    <source>
        <strain evidence="6 7">KCTC 42180</strain>
    </source>
</reference>
<dbReference type="Pfam" id="PF03466">
    <property type="entry name" value="LysR_substrate"/>
    <property type="match status" value="1"/>
</dbReference>
<dbReference type="SUPFAM" id="SSF53850">
    <property type="entry name" value="Periplasmic binding protein-like II"/>
    <property type="match status" value="1"/>
</dbReference>
<dbReference type="FunFam" id="1.10.10.10:FF:000001">
    <property type="entry name" value="LysR family transcriptional regulator"/>
    <property type="match status" value="1"/>
</dbReference>
<gene>
    <name evidence="6" type="ORF">FRY97_03010</name>
</gene>
<keyword evidence="4" id="KW-0804">Transcription</keyword>
<evidence type="ECO:0000256" key="1">
    <source>
        <dbReference type="ARBA" id="ARBA00009437"/>
    </source>
</evidence>
<keyword evidence="7" id="KW-1185">Reference proteome</keyword>
<evidence type="ECO:0000313" key="6">
    <source>
        <dbReference type="EMBL" id="TXB68365.1"/>
    </source>
</evidence>
<comment type="caution">
    <text evidence="6">The sequence shown here is derived from an EMBL/GenBank/DDBJ whole genome shotgun (WGS) entry which is preliminary data.</text>
</comment>
<name>A0A5C6S2A4_9BACT</name>
<dbReference type="Pfam" id="PF00126">
    <property type="entry name" value="HTH_1"/>
    <property type="match status" value="1"/>
</dbReference>
<dbReference type="PRINTS" id="PR00039">
    <property type="entry name" value="HTHLYSR"/>
</dbReference>
<evidence type="ECO:0000259" key="5">
    <source>
        <dbReference type="PROSITE" id="PS50931"/>
    </source>
</evidence>
<dbReference type="PANTHER" id="PTHR30419:SF29">
    <property type="entry name" value="LYSR-FAMILY TRANSCRIPTIONAL REGULATOR"/>
    <property type="match status" value="1"/>
</dbReference>
<evidence type="ECO:0000256" key="3">
    <source>
        <dbReference type="ARBA" id="ARBA00023125"/>
    </source>
</evidence>